<dbReference type="EMBL" id="KN824335">
    <property type="protein sequence ID" value="KIM23581.1"/>
    <property type="molecule type" value="Genomic_DNA"/>
</dbReference>
<evidence type="ECO:0000256" key="1">
    <source>
        <dbReference type="SAM" id="MobiDB-lite"/>
    </source>
</evidence>
<dbReference type="HOGENOM" id="CLU_2114824_0_0_1"/>
<feature type="non-terminal residue" evidence="2">
    <location>
        <position position="115"/>
    </location>
</feature>
<dbReference type="AlphaFoldDB" id="A0A0C3AWF4"/>
<gene>
    <name evidence="2" type="ORF">M408DRAFT_332303</name>
</gene>
<feature type="region of interest" description="Disordered" evidence="1">
    <location>
        <begin position="96"/>
        <end position="115"/>
    </location>
</feature>
<keyword evidence="3" id="KW-1185">Reference proteome</keyword>
<feature type="compositionally biased region" description="Basic residues" evidence="1">
    <location>
        <begin position="19"/>
        <end position="38"/>
    </location>
</feature>
<reference evidence="3" key="2">
    <citation type="submission" date="2015-01" db="EMBL/GenBank/DDBJ databases">
        <title>Evolutionary Origins and Diversification of the Mycorrhizal Mutualists.</title>
        <authorList>
            <consortium name="DOE Joint Genome Institute"/>
            <consortium name="Mycorrhizal Genomics Consortium"/>
            <person name="Kohler A."/>
            <person name="Kuo A."/>
            <person name="Nagy L.G."/>
            <person name="Floudas D."/>
            <person name="Copeland A."/>
            <person name="Barry K.W."/>
            <person name="Cichocki N."/>
            <person name="Veneault-Fourrey C."/>
            <person name="LaButti K."/>
            <person name="Lindquist E.A."/>
            <person name="Lipzen A."/>
            <person name="Lundell T."/>
            <person name="Morin E."/>
            <person name="Murat C."/>
            <person name="Riley R."/>
            <person name="Ohm R."/>
            <person name="Sun H."/>
            <person name="Tunlid A."/>
            <person name="Henrissat B."/>
            <person name="Grigoriev I.V."/>
            <person name="Hibbett D.S."/>
            <person name="Martin F."/>
        </authorList>
    </citation>
    <scope>NUCLEOTIDE SEQUENCE [LARGE SCALE GENOMIC DNA]</scope>
    <source>
        <strain evidence="3">MAFF 305830</strain>
    </source>
</reference>
<dbReference type="Proteomes" id="UP000054097">
    <property type="component" value="Unassembled WGS sequence"/>
</dbReference>
<evidence type="ECO:0000313" key="2">
    <source>
        <dbReference type="EMBL" id="KIM23581.1"/>
    </source>
</evidence>
<feature type="region of interest" description="Disordered" evidence="1">
    <location>
        <begin position="1"/>
        <end position="80"/>
    </location>
</feature>
<evidence type="ECO:0000313" key="3">
    <source>
        <dbReference type="Proteomes" id="UP000054097"/>
    </source>
</evidence>
<name>A0A0C3AWF4_SERVB</name>
<feature type="compositionally biased region" description="Low complexity" evidence="1">
    <location>
        <begin position="39"/>
        <end position="51"/>
    </location>
</feature>
<proteinExistence type="predicted"/>
<reference evidence="2 3" key="1">
    <citation type="submission" date="2014-04" db="EMBL/GenBank/DDBJ databases">
        <authorList>
            <consortium name="DOE Joint Genome Institute"/>
            <person name="Kuo A."/>
            <person name="Zuccaro A."/>
            <person name="Kohler A."/>
            <person name="Nagy L.G."/>
            <person name="Floudas D."/>
            <person name="Copeland A."/>
            <person name="Barry K.W."/>
            <person name="Cichocki N."/>
            <person name="Veneault-Fourrey C."/>
            <person name="LaButti K."/>
            <person name="Lindquist E.A."/>
            <person name="Lipzen A."/>
            <person name="Lundell T."/>
            <person name="Morin E."/>
            <person name="Murat C."/>
            <person name="Sun H."/>
            <person name="Tunlid A."/>
            <person name="Henrissat B."/>
            <person name="Grigoriev I.V."/>
            <person name="Hibbett D.S."/>
            <person name="Martin F."/>
            <person name="Nordberg H.P."/>
            <person name="Cantor M.N."/>
            <person name="Hua S.X."/>
        </authorList>
    </citation>
    <scope>NUCLEOTIDE SEQUENCE [LARGE SCALE GENOMIC DNA]</scope>
    <source>
        <strain evidence="2 3">MAFF 305830</strain>
    </source>
</reference>
<protein>
    <submittedName>
        <fullName evidence="2">Uncharacterized protein</fullName>
    </submittedName>
</protein>
<sequence length="115" mass="12637">MSGDRIGQDHGAQMEGRSYHHNHHQGQHQQQHHPHSHHPSGPSHSRSFSQPPSESRLQMGLSRSTTTTTSSPVKTPFQNIDGTGYGLTYDALINAGHSPMHQPNNFNSGEHGEGF</sequence>
<organism evidence="2 3">
    <name type="scientific">Serendipita vermifera MAFF 305830</name>
    <dbReference type="NCBI Taxonomy" id="933852"/>
    <lineage>
        <taxon>Eukaryota</taxon>
        <taxon>Fungi</taxon>
        <taxon>Dikarya</taxon>
        <taxon>Basidiomycota</taxon>
        <taxon>Agaricomycotina</taxon>
        <taxon>Agaricomycetes</taxon>
        <taxon>Sebacinales</taxon>
        <taxon>Serendipitaceae</taxon>
        <taxon>Serendipita</taxon>
    </lineage>
</organism>
<accession>A0A0C3AWF4</accession>